<dbReference type="Proteomes" id="UP000789375">
    <property type="component" value="Unassembled WGS sequence"/>
</dbReference>
<comment type="caution">
    <text evidence="1">The sequence shown here is derived from an EMBL/GenBank/DDBJ whole genome shotgun (WGS) entry which is preliminary data.</text>
</comment>
<reference evidence="1" key="1">
    <citation type="submission" date="2021-06" db="EMBL/GenBank/DDBJ databases">
        <authorList>
            <person name="Kallberg Y."/>
            <person name="Tangrot J."/>
            <person name="Rosling A."/>
        </authorList>
    </citation>
    <scope>NUCLEOTIDE SEQUENCE</scope>
    <source>
        <strain evidence="1">87-6 pot B 2015</strain>
    </source>
</reference>
<sequence>MASSFGQIQNGEEVMPVVMMPTVDEPNSVIDQLNNEVGQAFNDLD</sequence>
<keyword evidence="2" id="KW-1185">Reference proteome</keyword>
<name>A0A9N9DJS2_FUNMO</name>
<evidence type="ECO:0000313" key="2">
    <source>
        <dbReference type="Proteomes" id="UP000789375"/>
    </source>
</evidence>
<protein>
    <submittedName>
        <fullName evidence="1">12194_t:CDS:1</fullName>
    </submittedName>
</protein>
<organism evidence="1 2">
    <name type="scientific">Funneliformis mosseae</name>
    <name type="common">Endomycorrhizal fungus</name>
    <name type="synonym">Glomus mosseae</name>
    <dbReference type="NCBI Taxonomy" id="27381"/>
    <lineage>
        <taxon>Eukaryota</taxon>
        <taxon>Fungi</taxon>
        <taxon>Fungi incertae sedis</taxon>
        <taxon>Mucoromycota</taxon>
        <taxon>Glomeromycotina</taxon>
        <taxon>Glomeromycetes</taxon>
        <taxon>Glomerales</taxon>
        <taxon>Glomeraceae</taxon>
        <taxon>Funneliformis</taxon>
    </lineage>
</organism>
<gene>
    <name evidence="1" type="ORF">FMOSSE_LOCUS10815</name>
</gene>
<dbReference type="EMBL" id="CAJVPP010003804">
    <property type="protein sequence ID" value="CAG8637566.1"/>
    <property type="molecule type" value="Genomic_DNA"/>
</dbReference>
<dbReference type="AlphaFoldDB" id="A0A9N9DJS2"/>
<accession>A0A9N9DJS2</accession>
<evidence type="ECO:0000313" key="1">
    <source>
        <dbReference type="EMBL" id="CAG8637566.1"/>
    </source>
</evidence>
<feature type="non-terminal residue" evidence="1">
    <location>
        <position position="45"/>
    </location>
</feature>
<proteinExistence type="predicted"/>